<keyword evidence="3" id="KW-1185">Reference proteome</keyword>
<comment type="caution">
    <text evidence="2">The sequence shown here is derived from an EMBL/GenBank/DDBJ whole genome shotgun (WGS) entry which is preliminary data.</text>
</comment>
<dbReference type="InterPro" id="IPR013813">
    <property type="entry name" value="Endoribo_LPSP/chorism_mut-like"/>
</dbReference>
<dbReference type="Proteomes" id="UP001597519">
    <property type="component" value="Unassembled WGS sequence"/>
</dbReference>
<evidence type="ECO:0000313" key="3">
    <source>
        <dbReference type="Proteomes" id="UP001597519"/>
    </source>
</evidence>
<name>A0ABW5WSV5_9STAP</name>
<dbReference type="PANTHER" id="PTHR43760">
    <property type="entry name" value="ENDORIBONUCLEASE-RELATED"/>
    <property type="match status" value="1"/>
</dbReference>
<proteinExistence type="predicted"/>
<organism evidence="2 3">
    <name type="scientific">Corticicoccus populi</name>
    <dbReference type="NCBI Taxonomy" id="1812821"/>
    <lineage>
        <taxon>Bacteria</taxon>
        <taxon>Bacillati</taxon>
        <taxon>Bacillota</taxon>
        <taxon>Bacilli</taxon>
        <taxon>Bacillales</taxon>
        <taxon>Staphylococcaceae</taxon>
        <taxon>Corticicoccus</taxon>
    </lineage>
</organism>
<reference evidence="3" key="1">
    <citation type="journal article" date="2019" name="Int. J. Syst. Evol. Microbiol.">
        <title>The Global Catalogue of Microorganisms (GCM) 10K type strain sequencing project: providing services to taxonomists for standard genome sequencing and annotation.</title>
        <authorList>
            <consortium name="The Broad Institute Genomics Platform"/>
            <consortium name="The Broad Institute Genome Sequencing Center for Infectious Disease"/>
            <person name="Wu L."/>
            <person name="Ma J."/>
        </authorList>
    </citation>
    <scope>NUCLEOTIDE SEQUENCE [LARGE SCALE GENOMIC DNA]</scope>
    <source>
        <strain evidence="3">KCTC 33575</strain>
    </source>
</reference>
<feature type="domain" description="Endoribonuclease L-PSP/chorismate mutase-like" evidence="1">
    <location>
        <begin position="9"/>
        <end position="118"/>
    </location>
</feature>
<dbReference type="CDD" id="cd02199">
    <property type="entry name" value="YjgF_YER057c_UK114_like_1"/>
    <property type="match status" value="1"/>
</dbReference>
<evidence type="ECO:0000259" key="1">
    <source>
        <dbReference type="Pfam" id="PF14588"/>
    </source>
</evidence>
<dbReference type="PANTHER" id="PTHR43760:SF1">
    <property type="entry name" value="ENDORIBONUCLEASE L-PSP_CHORISMATE MUTASE-LIKE DOMAIN-CONTAINING PROTEIN"/>
    <property type="match status" value="1"/>
</dbReference>
<dbReference type="Pfam" id="PF14588">
    <property type="entry name" value="YjgF_endoribonc"/>
    <property type="match status" value="1"/>
</dbReference>
<sequence length="138" mass="14743">MNHKIIPNGNYKPAKKAGMFIQTAGMTPKVNGRLISTGKIPAVFAVDEYIPIVELAVKNAVSSAKKELTESERIKGVFSMTVYINAAEDFTEHSKIADIASDYLHSIFGDSGVGTRAAVGCSSLPGDAPVEIQITFII</sequence>
<dbReference type="Gene3D" id="3.30.1330.40">
    <property type="entry name" value="RutC-like"/>
    <property type="match status" value="1"/>
</dbReference>
<dbReference type="SUPFAM" id="SSF55298">
    <property type="entry name" value="YjgF-like"/>
    <property type="match status" value="1"/>
</dbReference>
<dbReference type="RefSeq" id="WP_377770748.1">
    <property type="nucleotide sequence ID" value="NZ_JBHUOQ010000001.1"/>
</dbReference>
<dbReference type="EMBL" id="JBHUOQ010000001">
    <property type="protein sequence ID" value="MFD2829073.1"/>
    <property type="molecule type" value="Genomic_DNA"/>
</dbReference>
<gene>
    <name evidence="2" type="ORF">ACFSX4_01250</name>
</gene>
<protein>
    <submittedName>
        <fullName evidence="2">RidA family protein</fullName>
    </submittedName>
</protein>
<evidence type="ECO:0000313" key="2">
    <source>
        <dbReference type="EMBL" id="MFD2829073.1"/>
    </source>
</evidence>
<accession>A0ABW5WSV5</accession>
<dbReference type="InterPro" id="IPR035959">
    <property type="entry name" value="RutC-like_sf"/>
</dbReference>